<dbReference type="AlphaFoldDB" id="A0A0D2MAY1"/>
<dbReference type="OMA" id="GGQNVNC"/>
<feature type="region of interest" description="Disordered" evidence="1">
    <location>
        <begin position="1"/>
        <end position="29"/>
    </location>
</feature>
<keyword evidence="4" id="KW-1185">Reference proteome</keyword>
<dbReference type="GO" id="GO:0005762">
    <property type="term" value="C:mitochondrial large ribosomal subunit"/>
    <property type="evidence" value="ECO:0007669"/>
    <property type="project" value="TreeGrafter"/>
</dbReference>
<feature type="domain" description="Prokaryotic-type class I peptide chain release factors" evidence="2">
    <location>
        <begin position="47"/>
        <end position="182"/>
    </location>
</feature>
<evidence type="ECO:0000259" key="2">
    <source>
        <dbReference type="Pfam" id="PF00472"/>
    </source>
</evidence>
<feature type="compositionally biased region" description="Basic residues" evidence="1">
    <location>
        <begin position="170"/>
        <end position="185"/>
    </location>
</feature>
<dbReference type="GO" id="GO:0016150">
    <property type="term" value="F:translation release factor activity, codon nonspecific"/>
    <property type="evidence" value="ECO:0007669"/>
    <property type="project" value="TreeGrafter"/>
</dbReference>
<dbReference type="Gene3D" id="3.30.160.20">
    <property type="match status" value="1"/>
</dbReference>
<protein>
    <recommendedName>
        <fullName evidence="2">Prokaryotic-type class I peptide chain release factors domain-containing protein</fullName>
    </recommendedName>
</protein>
<feature type="region of interest" description="Disordered" evidence="1">
    <location>
        <begin position="165"/>
        <end position="191"/>
    </location>
</feature>
<dbReference type="Proteomes" id="UP000054270">
    <property type="component" value="Unassembled WGS sequence"/>
</dbReference>
<reference evidence="4" key="1">
    <citation type="submission" date="2014-04" db="EMBL/GenBank/DDBJ databases">
        <title>Evolutionary Origins and Diversification of the Mycorrhizal Mutualists.</title>
        <authorList>
            <consortium name="DOE Joint Genome Institute"/>
            <consortium name="Mycorrhizal Genomics Consortium"/>
            <person name="Kohler A."/>
            <person name="Kuo A."/>
            <person name="Nagy L.G."/>
            <person name="Floudas D."/>
            <person name="Copeland A."/>
            <person name="Barry K.W."/>
            <person name="Cichocki N."/>
            <person name="Veneault-Fourrey C."/>
            <person name="LaButti K."/>
            <person name="Lindquist E.A."/>
            <person name="Lipzen A."/>
            <person name="Lundell T."/>
            <person name="Morin E."/>
            <person name="Murat C."/>
            <person name="Riley R."/>
            <person name="Ohm R."/>
            <person name="Sun H."/>
            <person name="Tunlid A."/>
            <person name="Henrissat B."/>
            <person name="Grigoriev I.V."/>
            <person name="Hibbett D.S."/>
            <person name="Martin F."/>
        </authorList>
    </citation>
    <scope>NUCLEOTIDE SEQUENCE [LARGE SCALE GENOMIC DNA]</scope>
    <source>
        <strain evidence="4">FD-334 SS-4</strain>
    </source>
</reference>
<organism evidence="3 4">
    <name type="scientific">Hypholoma sublateritium (strain FD-334 SS-4)</name>
    <dbReference type="NCBI Taxonomy" id="945553"/>
    <lineage>
        <taxon>Eukaryota</taxon>
        <taxon>Fungi</taxon>
        <taxon>Dikarya</taxon>
        <taxon>Basidiomycota</taxon>
        <taxon>Agaricomycotina</taxon>
        <taxon>Agaricomycetes</taxon>
        <taxon>Agaricomycetidae</taxon>
        <taxon>Agaricales</taxon>
        <taxon>Agaricineae</taxon>
        <taxon>Strophariaceae</taxon>
        <taxon>Hypholoma</taxon>
    </lineage>
</organism>
<dbReference type="EMBL" id="KN817566">
    <property type="protein sequence ID" value="KJA20543.1"/>
    <property type="molecule type" value="Genomic_DNA"/>
</dbReference>
<gene>
    <name evidence="3" type="ORF">HYPSUDRAFT_142114</name>
</gene>
<dbReference type="InterPro" id="IPR052104">
    <property type="entry name" value="Mito_Release_Factor_mL62"/>
</dbReference>
<dbReference type="SUPFAM" id="SSF110916">
    <property type="entry name" value="Peptidyl-tRNA hydrolase domain-like"/>
    <property type="match status" value="1"/>
</dbReference>
<evidence type="ECO:0000313" key="4">
    <source>
        <dbReference type="Proteomes" id="UP000054270"/>
    </source>
</evidence>
<proteinExistence type="predicted"/>
<dbReference type="GO" id="GO:0070126">
    <property type="term" value="P:mitochondrial translational termination"/>
    <property type="evidence" value="ECO:0007669"/>
    <property type="project" value="TreeGrafter"/>
</dbReference>
<dbReference type="PANTHER" id="PTHR11075:SF54">
    <property type="entry name" value="LARGE RIBOSOMAL SUBUNIT PROTEIN ML62"/>
    <property type="match status" value="1"/>
</dbReference>
<dbReference type="OrthoDB" id="270639at2759"/>
<dbReference type="PANTHER" id="PTHR11075">
    <property type="entry name" value="PEPTIDE CHAIN RELEASE FACTOR"/>
    <property type="match status" value="1"/>
</dbReference>
<accession>A0A0D2MAY1</accession>
<dbReference type="InterPro" id="IPR000352">
    <property type="entry name" value="Pep_chain_release_fac_I"/>
</dbReference>
<feature type="compositionally biased region" description="Pro residues" evidence="1">
    <location>
        <begin position="1"/>
        <end position="20"/>
    </location>
</feature>
<dbReference type="STRING" id="945553.A0A0D2MAY1"/>
<name>A0A0D2MAY1_HYPSF</name>
<dbReference type="Pfam" id="PF00472">
    <property type="entry name" value="RF-1"/>
    <property type="match status" value="1"/>
</dbReference>
<evidence type="ECO:0000256" key="1">
    <source>
        <dbReference type="SAM" id="MobiDB-lite"/>
    </source>
</evidence>
<evidence type="ECO:0000313" key="3">
    <source>
        <dbReference type="EMBL" id="KJA20543.1"/>
    </source>
</evidence>
<dbReference type="GO" id="GO:0004045">
    <property type="term" value="F:peptidyl-tRNA hydrolase activity"/>
    <property type="evidence" value="ECO:0007669"/>
    <property type="project" value="TreeGrafter"/>
</dbReference>
<sequence length="191" mass="21140">MHTAPTIPPNPTPPPLPTPPAFSELHTEQENAAASAWVKAFSEVPTGISRDMVELSFSRSSGPGGQARLTSNVNKVNTKATLHCPLHQSWIPQWAVPNLAKDTHYVASTHSILVTSTVHRSQLQNINECLEKLHALILSAASKSIKHGPTAEQKKKVQELMKVERERRKMDKIHRSSIKHARSSNKRGLDF</sequence>